<accession>A0AAW0D0W8</accession>
<organism evidence="1 2">
    <name type="scientific">Favolaschia claudopus</name>
    <dbReference type="NCBI Taxonomy" id="2862362"/>
    <lineage>
        <taxon>Eukaryota</taxon>
        <taxon>Fungi</taxon>
        <taxon>Dikarya</taxon>
        <taxon>Basidiomycota</taxon>
        <taxon>Agaricomycotina</taxon>
        <taxon>Agaricomycetes</taxon>
        <taxon>Agaricomycetidae</taxon>
        <taxon>Agaricales</taxon>
        <taxon>Marasmiineae</taxon>
        <taxon>Mycenaceae</taxon>
        <taxon>Favolaschia</taxon>
    </lineage>
</organism>
<gene>
    <name evidence="1" type="ORF">R3P38DRAFT_2879858</name>
</gene>
<dbReference type="EMBL" id="JAWWNJ010000011">
    <property type="protein sequence ID" value="KAK7044628.1"/>
    <property type="molecule type" value="Genomic_DNA"/>
</dbReference>
<evidence type="ECO:0008006" key="3">
    <source>
        <dbReference type="Google" id="ProtNLM"/>
    </source>
</evidence>
<name>A0AAW0D0W8_9AGAR</name>
<reference evidence="1 2" key="1">
    <citation type="journal article" date="2024" name="J Genomics">
        <title>Draft genome sequencing and assembly of Favolaschia claudopus CIRM-BRFM 2984 isolated from oak limbs.</title>
        <authorList>
            <person name="Navarro D."/>
            <person name="Drula E."/>
            <person name="Chaduli D."/>
            <person name="Cazenave R."/>
            <person name="Ahrendt S."/>
            <person name="Wang J."/>
            <person name="Lipzen A."/>
            <person name="Daum C."/>
            <person name="Barry K."/>
            <person name="Grigoriev I.V."/>
            <person name="Favel A."/>
            <person name="Rosso M.N."/>
            <person name="Martin F."/>
        </authorList>
    </citation>
    <scope>NUCLEOTIDE SEQUENCE [LARGE SCALE GENOMIC DNA]</scope>
    <source>
        <strain evidence="1 2">CIRM-BRFM 2984</strain>
    </source>
</reference>
<sequence>MKAGFSWGIALVVQGSHALYEWLATCVATRAGRRRSFLCCWAVVPLLARCEVLDYAFEWSLMSHLATQLVLLLDRLWSYSRFCEGLQFARCL</sequence>
<dbReference type="AlphaFoldDB" id="A0AAW0D0W8"/>
<keyword evidence="2" id="KW-1185">Reference proteome</keyword>
<dbReference type="Proteomes" id="UP001362999">
    <property type="component" value="Unassembled WGS sequence"/>
</dbReference>
<protein>
    <recommendedName>
        <fullName evidence="3">Secreted protein</fullName>
    </recommendedName>
</protein>
<proteinExistence type="predicted"/>
<comment type="caution">
    <text evidence="1">The sequence shown here is derived from an EMBL/GenBank/DDBJ whole genome shotgun (WGS) entry which is preliminary data.</text>
</comment>
<evidence type="ECO:0000313" key="1">
    <source>
        <dbReference type="EMBL" id="KAK7044628.1"/>
    </source>
</evidence>
<evidence type="ECO:0000313" key="2">
    <source>
        <dbReference type="Proteomes" id="UP001362999"/>
    </source>
</evidence>